<dbReference type="Gene3D" id="2.20.200.10">
    <property type="entry name" value="Outer membrane efflux proteins (OEP)"/>
    <property type="match status" value="1"/>
</dbReference>
<dbReference type="Pfam" id="PF02321">
    <property type="entry name" value="OEP"/>
    <property type="match status" value="2"/>
</dbReference>
<sequence length="473" mass="53597">MKCPQIKISTFLKGTVFFSLFTVFFVFQSCSPKVAKVDLPYDSLESFTVSGDSLQPDRWWTAFNDDTLNILIDSALEDNLSLKTVWYQLIESRASVAVVNAGVLPQIDLQLRSGISRPEPDFVGGENTQLSLGANYELDLWGRIRYSIHAEEYRFKASYYDYKTAAITLSSQITLNWFRLKAWNQQYKLIKNQIATNEKVLALIRARFASGQVKGVDILRQKQLIESTKAQKVFIETQIYTLQNQLSVLLGQPPEGTVDSISSSLPELPELPSTGVPLKLVNRRPDVQSAYFNLQASDRDLAAAISNKYPRLQFSLTAAIRSNTFENLFQNQAVAVTGSLLAPLFYGGRLQAEVDRNEAVRQQQVNNYANVVLTAFQEIENSLIREQKQIENISLIENQIDLLQKTIGQLRYEYLNGSLPYLDVLVAINQEQQLRRDLINAKLQLLEIRVGLYRALAGGFETDRESELEEEQL</sequence>
<protein>
    <submittedName>
        <fullName evidence="3">TolC family protein</fullName>
    </submittedName>
</protein>
<evidence type="ECO:0000256" key="1">
    <source>
        <dbReference type="ARBA" id="ARBA00007613"/>
    </source>
</evidence>
<keyword evidence="2" id="KW-0564">Palmitate</keyword>
<dbReference type="NCBIfam" id="TIGR01845">
    <property type="entry name" value="outer_NodT"/>
    <property type="match status" value="1"/>
</dbReference>
<keyword evidence="2" id="KW-1134">Transmembrane beta strand</keyword>
<reference evidence="3 4" key="1">
    <citation type="submission" date="2022-11" db="EMBL/GenBank/DDBJ databases">
        <title>The characterization of three novel Bacteroidetes species and genomic analysis of their roles in tidal elemental geochemical cycles.</title>
        <authorList>
            <person name="Ma K."/>
        </authorList>
    </citation>
    <scope>NUCLEOTIDE SEQUENCE [LARGE SCALE GENOMIC DNA]</scope>
    <source>
        <strain evidence="3 4">M17</strain>
    </source>
</reference>
<dbReference type="Gene3D" id="1.20.1600.10">
    <property type="entry name" value="Outer membrane efflux proteins (OEP)"/>
    <property type="match status" value="1"/>
</dbReference>
<evidence type="ECO:0000256" key="2">
    <source>
        <dbReference type="RuleBase" id="RU362097"/>
    </source>
</evidence>
<dbReference type="PROSITE" id="PS51257">
    <property type="entry name" value="PROKAR_LIPOPROTEIN"/>
    <property type="match status" value="1"/>
</dbReference>
<dbReference type="InterPro" id="IPR010131">
    <property type="entry name" value="MdtP/NodT-like"/>
</dbReference>
<keyword evidence="2" id="KW-0812">Transmembrane</keyword>
<gene>
    <name evidence="3" type="ORF">OO013_09855</name>
</gene>
<name>A0ABT3RQX7_9BACT</name>
<dbReference type="PANTHER" id="PTHR30203">
    <property type="entry name" value="OUTER MEMBRANE CATION EFFLUX PROTEIN"/>
    <property type="match status" value="1"/>
</dbReference>
<comment type="caution">
    <text evidence="3">The sequence shown here is derived from an EMBL/GenBank/DDBJ whole genome shotgun (WGS) entry which is preliminary data.</text>
</comment>
<keyword evidence="2" id="KW-0472">Membrane</keyword>
<keyword evidence="2" id="KW-0449">Lipoprotein</keyword>
<evidence type="ECO:0000313" key="4">
    <source>
        <dbReference type="Proteomes" id="UP001209885"/>
    </source>
</evidence>
<proteinExistence type="inferred from homology"/>
<accession>A0ABT3RQX7</accession>
<dbReference type="RefSeq" id="WP_266056636.1">
    <property type="nucleotide sequence ID" value="NZ_JAPFQN010000005.1"/>
</dbReference>
<comment type="similarity">
    <text evidence="1 2">Belongs to the outer membrane factor (OMF) (TC 1.B.17) family.</text>
</comment>
<organism evidence="3 4">
    <name type="scientific">Mangrovivirga halotolerans</name>
    <dbReference type="NCBI Taxonomy" id="2993936"/>
    <lineage>
        <taxon>Bacteria</taxon>
        <taxon>Pseudomonadati</taxon>
        <taxon>Bacteroidota</taxon>
        <taxon>Cytophagia</taxon>
        <taxon>Cytophagales</taxon>
        <taxon>Mangrovivirgaceae</taxon>
        <taxon>Mangrovivirga</taxon>
    </lineage>
</organism>
<comment type="subcellular location">
    <subcellularLocation>
        <location evidence="2">Cell membrane</location>
        <topology evidence="2">Lipid-anchor</topology>
    </subcellularLocation>
</comment>
<keyword evidence="4" id="KW-1185">Reference proteome</keyword>
<evidence type="ECO:0000313" key="3">
    <source>
        <dbReference type="EMBL" id="MCX2744170.1"/>
    </source>
</evidence>
<dbReference type="InterPro" id="IPR003423">
    <property type="entry name" value="OMP_efflux"/>
</dbReference>
<dbReference type="PANTHER" id="PTHR30203:SF33">
    <property type="entry name" value="BLR4455 PROTEIN"/>
    <property type="match status" value="1"/>
</dbReference>
<dbReference type="Proteomes" id="UP001209885">
    <property type="component" value="Unassembled WGS sequence"/>
</dbReference>
<dbReference type="EMBL" id="JAPFQN010000005">
    <property type="protein sequence ID" value="MCX2744170.1"/>
    <property type="molecule type" value="Genomic_DNA"/>
</dbReference>
<dbReference type="SUPFAM" id="SSF56954">
    <property type="entry name" value="Outer membrane efflux proteins (OEP)"/>
    <property type="match status" value="1"/>
</dbReference>